<dbReference type="Proteomes" id="UP000053091">
    <property type="component" value="Unassembled WGS sequence"/>
</dbReference>
<dbReference type="AlphaFoldDB" id="A0A0S7BRJ3"/>
<keyword evidence="2" id="KW-1185">Reference proteome</keyword>
<sequence length="72" mass="7892">MQLASSHRENILAKEDRLVVVGAARPGSRRRITAGVTVFANATINKTTSYLCIAPRVQKHALPRSCANCTYH</sequence>
<proteinExistence type="predicted"/>
<organism evidence="1">
    <name type="scientific">Lentimicrobium saccharophilum</name>
    <dbReference type="NCBI Taxonomy" id="1678841"/>
    <lineage>
        <taxon>Bacteria</taxon>
        <taxon>Pseudomonadati</taxon>
        <taxon>Bacteroidota</taxon>
        <taxon>Bacteroidia</taxon>
        <taxon>Bacteroidales</taxon>
        <taxon>Lentimicrobiaceae</taxon>
        <taxon>Lentimicrobium</taxon>
    </lineage>
</organism>
<dbReference type="STRING" id="1678841.TBC1_111082"/>
<evidence type="ECO:0000313" key="2">
    <source>
        <dbReference type="Proteomes" id="UP000053091"/>
    </source>
</evidence>
<dbReference type="EMBL" id="DF968182">
    <property type="protein sequence ID" value="GAP42941.1"/>
    <property type="molecule type" value="Genomic_DNA"/>
</dbReference>
<name>A0A0S7BRJ3_9BACT</name>
<accession>A0A0S7BRJ3</accession>
<reference evidence="1" key="1">
    <citation type="journal article" date="2015" name="Genome Announc.">
        <title>Draft Genome Sequence of Bacteroidales Strain TBC1, a Novel Isolate from a Methanogenic Wastewater Treatment System.</title>
        <authorList>
            <person name="Tourlousse D.M."/>
            <person name="Matsuura N."/>
            <person name="Sun L."/>
            <person name="Toyonaga M."/>
            <person name="Kuroda K."/>
            <person name="Ohashi A."/>
            <person name="Cruz R."/>
            <person name="Yamaguchi T."/>
            <person name="Sekiguchi Y."/>
        </authorList>
    </citation>
    <scope>NUCLEOTIDE SEQUENCE [LARGE SCALE GENOMIC DNA]</scope>
    <source>
        <strain evidence="1">TBC1</strain>
    </source>
</reference>
<gene>
    <name evidence="1" type="ORF">TBC1_111082</name>
</gene>
<protein>
    <submittedName>
        <fullName evidence="1">Uncharacterized protein</fullName>
    </submittedName>
</protein>
<evidence type="ECO:0000313" key="1">
    <source>
        <dbReference type="EMBL" id="GAP42941.1"/>
    </source>
</evidence>